<name>M2YH21_PSEFD</name>
<dbReference type="RefSeq" id="XP_007932334.1">
    <property type="nucleotide sequence ID" value="XM_007934143.1"/>
</dbReference>
<sequence>MRITLPTSDPQARCLFPKRTSLPTLSAPLHYAHHSLDIFTSNDDSSMKAAKLKAYADPGCQHPESSRGASRYRREHCKTSEHHSHCAGRPLSPFVGSFGRCIFERARASRALERGRVITGATAKQEQLFEEYGRITQMEPVCFGGRYGRMRYNIWLMHCYLRYALLDALHAAQTSANHDTLEDVGAGSHILHAETTSPTQNVLRFIRRLKVIETKDQIWLLPMQHQAPNDAMKHGRIFFAGGVMMTASASASAEEKIRATTPSRPYRLINADLVHIHPLLSLTPRHPPPYEVDKVRKHSKDMVEKFRPKSDHASRNPALRLLTV</sequence>
<accession>M2YH21</accession>
<dbReference type="GeneID" id="19334356"/>
<reference evidence="1 2" key="1">
    <citation type="journal article" date="2012" name="PLoS Pathog.">
        <title>Diverse lifestyles and strategies of plant pathogenesis encoded in the genomes of eighteen Dothideomycetes fungi.</title>
        <authorList>
            <person name="Ohm R.A."/>
            <person name="Feau N."/>
            <person name="Henrissat B."/>
            <person name="Schoch C.L."/>
            <person name="Horwitz B.A."/>
            <person name="Barry K.W."/>
            <person name="Condon B.J."/>
            <person name="Copeland A.C."/>
            <person name="Dhillon B."/>
            <person name="Glaser F."/>
            <person name="Hesse C.N."/>
            <person name="Kosti I."/>
            <person name="LaButti K."/>
            <person name="Lindquist E.A."/>
            <person name="Lucas S."/>
            <person name="Salamov A.A."/>
            <person name="Bradshaw R.E."/>
            <person name="Ciuffetti L."/>
            <person name="Hamelin R.C."/>
            <person name="Kema G.H.J."/>
            <person name="Lawrence C."/>
            <person name="Scott J.A."/>
            <person name="Spatafora J.W."/>
            <person name="Turgeon B.G."/>
            <person name="de Wit P.J.G.M."/>
            <person name="Zhong S."/>
            <person name="Goodwin S.B."/>
            <person name="Grigoriev I.V."/>
        </authorList>
    </citation>
    <scope>NUCLEOTIDE SEQUENCE [LARGE SCALE GENOMIC DNA]</scope>
    <source>
        <strain evidence="1 2">CIRAD86</strain>
    </source>
</reference>
<dbReference type="VEuPathDB" id="FungiDB:MYCFIDRAFT_180276"/>
<evidence type="ECO:0000313" key="1">
    <source>
        <dbReference type="EMBL" id="EME77120.1"/>
    </source>
</evidence>
<evidence type="ECO:0000313" key="2">
    <source>
        <dbReference type="Proteomes" id="UP000016932"/>
    </source>
</evidence>
<dbReference type="KEGG" id="pfj:MYCFIDRAFT_180276"/>
<dbReference type="HOGENOM" id="CLU_858223_0_0_1"/>
<proteinExistence type="predicted"/>
<organism evidence="1 2">
    <name type="scientific">Pseudocercospora fijiensis (strain CIRAD86)</name>
    <name type="common">Black leaf streak disease fungus</name>
    <name type="synonym">Mycosphaerella fijiensis</name>
    <dbReference type="NCBI Taxonomy" id="383855"/>
    <lineage>
        <taxon>Eukaryota</taxon>
        <taxon>Fungi</taxon>
        <taxon>Dikarya</taxon>
        <taxon>Ascomycota</taxon>
        <taxon>Pezizomycotina</taxon>
        <taxon>Dothideomycetes</taxon>
        <taxon>Dothideomycetidae</taxon>
        <taxon>Mycosphaerellales</taxon>
        <taxon>Mycosphaerellaceae</taxon>
        <taxon>Pseudocercospora</taxon>
    </lineage>
</organism>
<gene>
    <name evidence="1" type="ORF">MYCFIDRAFT_180276</name>
</gene>
<protein>
    <submittedName>
        <fullName evidence="1">Uncharacterized protein</fullName>
    </submittedName>
</protein>
<dbReference type="AlphaFoldDB" id="M2YH21"/>
<dbReference type="Proteomes" id="UP000016932">
    <property type="component" value="Unassembled WGS sequence"/>
</dbReference>
<dbReference type="EMBL" id="KB446569">
    <property type="protein sequence ID" value="EME77120.1"/>
    <property type="molecule type" value="Genomic_DNA"/>
</dbReference>
<keyword evidence="2" id="KW-1185">Reference proteome</keyword>